<feature type="transmembrane region" description="Helical" evidence="1">
    <location>
        <begin position="12"/>
        <end position="38"/>
    </location>
</feature>
<dbReference type="RefSeq" id="WP_091705174.1">
    <property type="nucleotide sequence ID" value="NZ_BMYN01000009.1"/>
</dbReference>
<feature type="transmembrane region" description="Helical" evidence="1">
    <location>
        <begin position="50"/>
        <end position="73"/>
    </location>
</feature>
<feature type="transmembrane region" description="Helical" evidence="1">
    <location>
        <begin position="121"/>
        <end position="145"/>
    </location>
</feature>
<keyword evidence="1" id="KW-0812">Transmembrane</keyword>
<keyword evidence="1" id="KW-1133">Transmembrane helix</keyword>
<accession>A0A1I3VR24</accession>
<dbReference type="AlphaFoldDB" id="A0A1I3VR24"/>
<keyword evidence="1" id="KW-0472">Membrane</keyword>
<gene>
    <name evidence="2" type="ORF">SAMN05216429_108120</name>
</gene>
<protein>
    <submittedName>
        <fullName evidence="2">Uncharacterized protein</fullName>
    </submittedName>
</protein>
<dbReference type="EMBL" id="FOSC01000008">
    <property type="protein sequence ID" value="SFJ97610.1"/>
    <property type="molecule type" value="Genomic_DNA"/>
</dbReference>
<evidence type="ECO:0000256" key="1">
    <source>
        <dbReference type="SAM" id="Phobius"/>
    </source>
</evidence>
<evidence type="ECO:0000313" key="2">
    <source>
        <dbReference type="EMBL" id="SFJ97610.1"/>
    </source>
</evidence>
<organism evidence="2 3">
    <name type="scientific">Marinobacter persicus</name>
    <dbReference type="NCBI Taxonomy" id="930118"/>
    <lineage>
        <taxon>Bacteria</taxon>
        <taxon>Pseudomonadati</taxon>
        <taxon>Pseudomonadota</taxon>
        <taxon>Gammaproteobacteria</taxon>
        <taxon>Pseudomonadales</taxon>
        <taxon>Marinobacteraceae</taxon>
        <taxon>Marinobacter</taxon>
    </lineage>
</organism>
<name>A0A1I3VR24_9GAMM</name>
<reference evidence="2 3" key="1">
    <citation type="submission" date="2016-10" db="EMBL/GenBank/DDBJ databases">
        <authorList>
            <person name="de Groot N.N."/>
        </authorList>
    </citation>
    <scope>NUCLEOTIDE SEQUENCE [LARGE SCALE GENOMIC DNA]</scope>
    <source>
        <strain evidence="2 3">IBRC-M 10445</strain>
    </source>
</reference>
<dbReference type="Proteomes" id="UP000199445">
    <property type="component" value="Unassembled WGS sequence"/>
</dbReference>
<evidence type="ECO:0000313" key="3">
    <source>
        <dbReference type="Proteomes" id="UP000199445"/>
    </source>
</evidence>
<keyword evidence="3" id="KW-1185">Reference proteome</keyword>
<feature type="transmembrane region" description="Helical" evidence="1">
    <location>
        <begin position="85"/>
        <end position="109"/>
    </location>
</feature>
<proteinExistence type="predicted"/>
<sequence length="170" mass="18652">MNRDLPDTQKKVIWFSWVGALFPALISSFLVALLSLYLNGPADWQTFGNAFLWWSVSRFTSIALVAPAILFLIEQYESESGFSDEFWGGQFPLFAFGAVMAALVLFSVANPRGPELPSYSYFSTILLVASVRFPLYQSLLVLLLVGLASYTADAIASSGVEGLRESSSMP</sequence>